<evidence type="ECO:0000313" key="2">
    <source>
        <dbReference type="Proteomes" id="UP001165064"/>
    </source>
</evidence>
<name>A0ACB5SWL3_AMBMO</name>
<organism evidence="1 2">
    <name type="scientific">Ambrosiozyma monospora</name>
    <name type="common">Yeast</name>
    <name type="synonym">Endomycopsis monosporus</name>
    <dbReference type="NCBI Taxonomy" id="43982"/>
    <lineage>
        <taxon>Eukaryota</taxon>
        <taxon>Fungi</taxon>
        <taxon>Dikarya</taxon>
        <taxon>Ascomycota</taxon>
        <taxon>Saccharomycotina</taxon>
        <taxon>Pichiomycetes</taxon>
        <taxon>Pichiales</taxon>
        <taxon>Pichiaceae</taxon>
        <taxon>Ambrosiozyma</taxon>
    </lineage>
</organism>
<keyword evidence="2" id="KW-1185">Reference proteome</keyword>
<comment type="caution">
    <text evidence="1">The sequence shown here is derived from an EMBL/GenBank/DDBJ whole genome shotgun (WGS) entry which is preliminary data.</text>
</comment>
<evidence type="ECO:0000313" key="1">
    <source>
        <dbReference type="EMBL" id="GME74828.1"/>
    </source>
</evidence>
<dbReference type="EMBL" id="BSXS01001028">
    <property type="protein sequence ID" value="GME74828.1"/>
    <property type="molecule type" value="Genomic_DNA"/>
</dbReference>
<gene>
    <name evidence="1" type="ORF">Amon02_000191200</name>
</gene>
<sequence length="75" mass="8789">MEVRLIVMKYVLVLNFNLLNDLVTILGLFKLNDTHINECLRSAIPWWCIDQNIKNMPLFKNKGALIKELVKNFDV</sequence>
<dbReference type="Proteomes" id="UP001165064">
    <property type="component" value="Unassembled WGS sequence"/>
</dbReference>
<proteinExistence type="predicted"/>
<accession>A0ACB5SWL3</accession>
<reference evidence="1" key="1">
    <citation type="submission" date="2023-04" db="EMBL/GenBank/DDBJ databases">
        <title>Ambrosiozyma monospora NBRC 10751.</title>
        <authorList>
            <person name="Ichikawa N."/>
            <person name="Sato H."/>
            <person name="Tonouchi N."/>
        </authorList>
    </citation>
    <scope>NUCLEOTIDE SEQUENCE</scope>
    <source>
        <strain evidence="1">NBRC 10751</strain>
    </source>
</reference>
<protein>
    <submittedName>
        <fullName evidence="1">Unnamed protein product</fullName>
    </submittedName>
</protein>